<evidence type="ECO:0000313" key="2">
    <source>
        <dbReference type="Proteomes" id="UP000677244"/>
    </source>
</evidence>
<proteinExistence type="predicted"/>
<gene>
    <name evidence="1" type="ORF">J7I42_19955</name>
</gene>
<sequence length="161" mass="18989">MQEDIRSILWYQFGAAIDMLENAMVVCADHLWNSDTQFWYMAYHTLFYLDYYVSEDPDGFMPPVPFTLSEFDPNGALPDRVYGKEELLNYLAYGRKKLFDRIMNLSETGEGKRFTNERRDYSAVEILLYNMRHVQHHTAQLNLLLRQGMNEAPGWVSRTNK</sequence>
<protein>
    <recommendedName>
        <fullName evidence="3">DinB-like domain-containing protein</fullName>
    </recommendedName>
</protein>
<dbReference type="InterPro" id="IPR034660">
    <property type="entry name" value="DinB/YfiT-like"/>
</dbReference>
<dbReference type="SUPFAM" id="SSF109854">
    <property type="entry name" value="DinB/YfiT-like putative metalloenzymes"/>
    <property type="match status" value="1"/>
</dbReference>
<name>A0ABS3YXU8_9BACT</name>
<dbReference type="RefSeq" id="WP_209140618.1">
    <property type="nucleotide sequence ID" value="NZ_JAGHKO010000004.1"/>
</dbReference>
<evidence type="ECO:0008006" key="3">
    <source>
        <dbReference type="Google" id="ProtNLM"/>
    </source>
</evidence>
<keyword evidence="2" id="KW-1185">Reference proteome</keyword>
<dbReference type="Proteomes" id="UP000677244">
    <property type="component" value="Unassembled WGS sequence"/>
</dbReference>
<dbReference type="EMBL" id="JAGHKO010000004">
    <property type="protein sequence ID" value="MBO9202573.1"/>
    <property type="molecule type" value="Genomic_DNA"/>
</dbReference>
<organism evidence="1 2">
    <name type="scientific">Niastella soli</name>
    <dbReference type="NCBI Taxonomy" id="2821487"/>
    <lineage>
        <taxon>Bacteria</taxon>
        <taxon>Pseudomonadati</taxon>
        <taxon>Bacteroidota</taxon>
        <taxon>Chitinophagia</taxon>
        <taxon>Chitinophagales</taxon>
        <taxon>Chitinophagaceae</taxon>
        <taxon>Niastella</taxon>
    </lineage>
</organism>
<reference evidence="1 2" key="1">
    <citation type="submission" date="2021-03" db="EMBL/GenBank/DDBJ databases">
        <title>Assistant Professor.</title>
        <authorList>
            <person name="Huq M.A."/>
        </authorList>
    </citation>
    <scope>NUCLEOTIDE SEQUENCE [LARGE SCALE GENOMIC DNA]</scope>
    <source>
        <strain evidence="1 2">MAH-29</strain>
    </source>
</reference>
<comment type="caution">
    <text evidence="1">The sequence shown here is derived from an EMBL/GenBank/DDBJ whole genome shotgun (WGS) entry which is preliminary data.</text>
</comment>
<evidence type="ECO:0000313" key="1">
    <source>
        <dbReference type="EMBL" id="MBO9202573.1"/>
    </source>
</evidence>
<accession>A0ABS3YXU8</accession>
<dbReference type="Gene3D" id="1.20.120.450">
    <property type="entry name" value="dinb family like domain"/>
    <property type="match status" value="1"/>
</dbReference>